<dbReference type="eggNOG" id="ENOG502RWU2">
    <property type="taxonomic scope" value="Eukaryota"/>
</dbReference>
<dbReference type="GeneID" id="7443487"/>
<dbReference type="SUPFAM" id="SSF54236">
    <property type="entry name" value="Ubiquitin-like"/>
    <property type="match status" value="1"/>
</dbReference>
<dbReference type="HOGENOM" id="CLU_526303_0_0_1"/>
<proteinExistence type="predicted"/>
<dbReference type="InterPro" id="IPR029071">
    <property type="entry name" value="Ubiquitin-like_domsf"/>
</dbReference>
<dbReference type="KEGG" id="tps:THAPSDRAFT_23927"/>
<feature type="region of interest" description="Disordered" evidence="1">
    <location>
        <begin position="311"/>
        <end position="334"/>
    </location>
</feature>
<dbReference type="SUPFAM" id="SSF160443">
    <property type="entry name" value="SMR domain-like"/>
    <property type="match status" value="1"/>
</dbReference>
<dbReference type="Proteomes" id="UP000001449">
    <property type="component" value="Chromosome 9"/>
</dbReference>
<accession>B8C7U9</accession>
<dbReference type="CDD" id="cd01763">
    <property type="entry name" value="Ubl_SUMO_like"/>
    <property type="match status" value="1"/>
</dbReference>
<organism evidence="3 4">
    <name type="scientific">Thalassiosira pseudonana</name>
    <name type="common">Marine diatom</name>
    <name type="synonym">Cyclotella nana</name>
    <dbReference type="NCBI Taxonomy" id="35128"/>
    <lineage>
        <taxon>Eukaryota</taxon>
        <taxon>Sar</taxon>
        <taxon>Stramenopiles</taxon>
        <taxon>Ochrophyta</taxon>
        <taxon>Bacillariophyta</taxon>
        <taxon>Coscinodiscophyceae</taxon>
        <taxon>Thalassiosirophycidae</taxon>
        <taxon>Thalassiosirales</taxon>
        <taxon>Thalassiosiraceae</taxon>
        <taxon>Thalassiosira</taxon>
    </lineage>
</organism>
<dbReference type="PaxDb" id="35128-Thaps23927"/>
<dbReference type="InterPro" id="IPR002625">
    <property type="entry name" value="Smr_dom"/>
</dbReference>
<dbReference type="RefSeq" id="XP_002292196.1">
    <property type="nucleotide sequence ID" value="XM_002292160.1"/>
</dbReference>
<protein>
    <recommendedName>
        <fullName evidence="2">Smr domain-containing protein</fullName>
    </recommendedName>
</protein>
<sequence length="528" mass="59019">MARGKNSRRNSQTSTLPLPTNRSCACGNCNGISCLSQPSSFGHKNPKDVQDAIDFHWKILPIEIKMFLLRDPVKLCLRKFVDFYSTQEQIENTSKNVAASICGCSWYLALQYMFLGKLSEAKALILNAAFLQEVYNNKPVDQIKELCTGASTEVLQGKEFKEKLPFFHDGLFACSAQDAMYSFLRGKLSPTFVAQTTQAKTQARNYVDYISSSWGDSSDDPARVDKENGSIEIFVMDSDTGRKSSLTIGLSSTLKSLFNKYAEERGESLRSLRFTYADQTLFLSTVGLKTPKDLGWKNLDTIVVFKKNKDSPASPIASKETRPRSTSPPSGVVKQRKFCRRNSWACSIDTSSVEYRKIAHSRALTRLFEEAEPKFQKIRQRLNLLDLECSQPKTKARPQERPVAVNPVDNPGTDGFGGKAGKVFFAVQIGEVQNLYKTSKPASSKSLRPKSVDLHGLTREEALLKLEEKLPQWVETAMSGEYPFVIPALIITGGGCQILSETVEQWIKEKDQVANAPKRMPSRRHSVC</sequence>
<dbReference type="InParanoid" id="B8C7U9"/>
<keyword evidence="4" id="KW-1185">Reference proteome</keyword>
<dbReference type="Gene3D" id="3.10.20.90">
    <property type="entry name" value="Phosphatidylinositol 3-kinase Catalytic Subunit, Chain A, domain 1"/>
    <property type="match status" value="1"/>
</dbReference>
<dbReference type="InterPro" id="IPR036063">
    <property type="entry name" value="Smr_dom_sf"/>
</dbReference>
<evidence type="ECO:0000313" key="3">
    <source>
        <dbReference type="EMBL" id="EED90171.1"/>
    </source>
</evidence>
<dbReference type="AlphaFoldDB" id="B8C7U9"/>
<evidence type="ECO:0000259" key="2">
    <source>
        <dbReference type="Pfam" id="PF01713"/>
    </source>
</evidence>
<feature type="region of interest" description="Disordered" evidence="1">
    <location>
        <begin position="392"/>
        <end position="412"/>
    </location>
</feature>
<name>B8C7U9_THAPS</name>
<reference evidence="3 4" key="1">
    <citation type="journal article" date="2004" name="Science">
        <title>The genome of the diatom Thalassiosira pseudonana: ecology, evolution, and metabolism.</title>
        <authorList>
            <person name="Armbrust E.V."/>
            <person name="Berges J.A."/>
            <person name="Bowler C."/>
            <person name="Green B.R."/>
            <person name="Martinez D."/>
            <person name="Putnam N.H."/>
            <person name="Zhou S."/>
            <person name="Allen A.E."/>
            <person name="Apt K.E."/>
            <person name="Bechner M."/>
            <person name="Brzezinski M.A."/>
            <person name="Chaal B.K."/>
            <person name="Chiovitti A."/>
            <person name="Davis A.K."/>
            <person name="Demarest M.S."/>
            <person name="Detter J.C."/>
            <person name="Glavina T."/>
            <person name="Goodstein D."/>
            <person name="Hadi M.Z."/>
            <person name="Hellsten U."/>
            <person name="Hildebrand M."/>
            <person name="Jenkins B.D."/>
            <person name="Jurka J."/>
            <person name="Kapitonov V.V."/>
            <person name="Kroger N."/>
            <person name="Lau W.W."/>
            <person name="Lane T.W."/>
            <person name="Larimer F.W."/>
            <person name="Lippmeier J.C."/>
            <person name="Lucas S."/>
            <person name="Medina M."/>
            <person name="Montsant A."/>
            <person name="Obornik M."/>
            <person name="Parker M.S."/>
            <person name="Palenik B."/>
            <person name="Pazour G.J."/>
            <person name="Richardson P.M."/>
            <person name="Rynearson T.A."/>
            <person name="Saito M.A."/>
            <person name="Schwartz D.C."/>
            <person name="Thamatrakoln K."/>
            <person name="Valentin K."/>
            <person name="Vardi A."/>
            <person name="Wilkerson F.P."/>
            <person name="Rokhsar D.S."/>
        </authorList>
    </citation>
    <scope>NUCLEOTIDE SEQUENCE [LARGE SCALE GENOMIC DNA]</scope>
    <source>
        <strain evidence="3 4">CCMP1335</strain>
    </source>
</reference>
<feature type="domain" description="Smr" evidence="2">
    <location>
        <begin position="452"/>
        <end position="515"/>
    </location>
</feature>
<dbReference type="EMBL" id="CM000645">
    <property type="protein sequence ID" value="EED90171.1"/>
    <property type="molecule type" value="Genomic_DNA"/>
</dbReference>
<reference evidence="3 4" key="2">
    <citation type="journal article" date="2008" name="Nature">
        <title>The Phaeodactylum genome reveals the evolutionary history of diatom genomes.</title>
        <authorList>
            <person name="Bowler C."/>
            <person name="Allen A.E."/>
            <person name="Badger J.H."/>
            <person name="Grimwood J."/>
            <person name="Jabbari K."/>
            <person name="Kuo A."/>
            <person name="Maheswari U."/>
            <person name="Martens C."/>
            <person name="Maumus F."/>
            <person name="Otillar R.P."/>
            <person name="Rayko E."/>
            <person name="Salamov A."/>
            <person name="Vandepoele K."/>
            <person name="Beszteri B."/>
            <person name="Gruber A."/>
            <person name="Heijde M."/>
            <person name="Katinka M."/>
            <person name="Mock T."/>
            <person name="Valentin K."/>
            <person name="Verret F."/>
            <person name="Berges J.A."/>
            <person name="Brownlee C."/>
            <person name="Cadoret J.P."/>
            <person name="Chiovitti A."/>
            <person name="Choi C.J."/>
            <person name="Coesel S."/>
            <person name="De Martino A."/>
            <person name="Detter J.C."/>
            <person name="Durkin C."/>
            <person name="Falciatore A."/>
            <person name="Fournet J."/>
            <person name="Haruta M."/>
            <person name="Huysman M.J."/>
            <person name="Jenkins B.D."/>
            <person name="Jiroutova K."/>
            <person name="Jorgensen R.E."/>
            <person name="Joubert Y."/>
            <person name="Kaplan A."/>
            <person name="Kroger N."/>
            <person name="Kroth P.G."/>
            <person name="La Roche J."/>
            <person name="Lindquist E."/>
            <person name="Lommer M."/>
            <person name="Martin-Jezequel V."/>
            <person name="Lopez P.J."/>
            <person name="Lucas S."/>
            <person name="Mangogna M."/>
            <person name="McGinnis K."/>
            <person name="Medlin L.K."/>
            <person name="Montsant A."/>
            <person name="Oudot-Le Secq M.P."/>
            <person name="Napoli C."/>
            <person name="Obornik M."/>
            <person name="Parker M.S."/>
            <person name="Petit J.L."/>
            <person name="Porcel B.M."/>
            <person name="Poulsen N."/>
            <person name="Robison M."/>
            <person name="Rychlewski L."/>
            <person name="Rynearson T.A."/>
            <person name="Schmutz J."/>
            <person name="Shapiro H."/>
            <person name="Siaut M."/>
            <person name="Stanley M."/>
            <person name="Sussman M.R."/>
            <person name="Taylor A.R."/>
            <person name="Vardi A."/>
            <person name="von Dassow P."/>
            <person name="Vyverman W."/>
            <person name="Willis A."/>
            <person name="Wyrwicz L.S."/>
            <person name="Rokhsar D.S."/>
            <person name="Weissenbach J."/>
            <person name="Armbrust E.V."/>
            <person name="Green B.R."/>
            <person name="Van de Peer Y."/>
            <person name="Grigoriev I.V."/>
        </authorList>
    </citation>
    <scope>NUCLEOTIDE SEQUENCE [LARGE SCALE GENOMIC DNA]</scope>
    <source>
        <strain evidence="3 4">CCMP1335</strain>
    </source>
</reference>
<gene>
    <name evidence="3" type="ORF">THAPSDRAFT_23927</name>
</gene>
<evidence type="ECO:0000313" key="4">
    <source>
        <dbReference type="Proteomes" id="UP000001449"/>
    </source>
</evidence>
<dbReference type="Gene3D" id="3.30.1370.110">
    <property type="match status" value="1"/>
</dbReference>
<dbReference type="OMA" id="CSWYLAL"/>
<dbReference type="Pfam" id="PF01713">
    <property type="entry name" value="Smr"/>
    <property type="match status" value="1"/>
</dbReference>
<evidence type="ECO:0000256" key="1">
    <source>
        <dbReference type="SAM" id="MobiDB-lite"/>
    </source>
</evidence>